<keyword evidence="3" id="KW-0652">Protein synthesis inhibitor</keyword>
<dbReference type="RefSeq" id="XP_014678160.1">
    <property type="nucleotide sequence ID" value="XM_014822674.1"/>
</dbReference>
<evidence type="ECO:0000256" key="2">
    <source>
        <dbReference type="ARBA" id="ARBA00022845"/>
    </source>
</evidence>
<accession>A0ABM1F139</accession>
<dbReference type="InterPro" id="IPR008606">
    <property type="entry name" value="EIF4EBP"/>
</dbReference>
<feature type="compositionally biased region" description="Polar residues" evidence="4">
    <location>
        <begin position="27"/>
        <end position="41"/>
    </location>
</feature>
<feature type="region of interest" description="Disordered" evidence="4">
    <location>
        <begin position="22"/>
        <end position="41"/>
    </location>
</feature>
<gene>
    <name evidence="6" type="primary">LOC106817971</name>
</gene>
<keyword evidence="5" id="KW-1185">Reference proteome</keyword>
<name>A0ABM1F139_PRICU</name>
<evidence type="ECO:0000256" key="1">
    <source>
        <dbReference type="ARBA" id="ARBA00005480"/>
    </source>
</evidence>
<dbReference type="Proteomes" id="UP000695022">
    <property type="component" value="Unplaced"/>
</dbReference>
<dbReference type="PANTHER" id="PTHR12669">
    <property type="entry name" value="EUKARYOTIC TRANSLATION INITIATION FACTOR 4E-BINDING PROTEIN"/>
    <property type="match status" value="1"/>
</dbReference>
<feature type="compositionally biased region" description="Polar residues" evidence="4">
    <location>
        <begin position="75"/>
        <end position="93"/>
    </location>
</feature>
<keyword evidence="2" id="KW-0810">Translation regulation</keyword>
<proteinExistence type="inferred from homology"/>
<dbReference type="GeneID" id="106817971"/>
<reference evidence="6" key="1">
    <citation type="submission" date="2025-08" db="UniProtKB">
        <authorList>
            <consortium name="RefSeq"/>
        </authorList>
    </citation>
    <scope>IDENTIFICATION</scope>
</reference>
<protein>
    <submittedName>
        <fullName evidence="6">Eukaryotic translation initiation factor 4E-binding protein 1-like</fullName>
    </submittedName>
</protein>
<feature type="region of interest" description="Disordered" evidence="4">
    <location>
        <begin position="56"/>
        <end position="111"/>
    </location>
</feature>
<evidence type="ECO:0000313" key="5">
    <source>
        <dbReference type="Proteomes" id="UP000695022"/>
    </source>
</evidence>
<comment type="similarity">
    <text evidence="1">Belongs to the eIF4E-binding protein family.</text>
</comment>
<dbReference type="Pfam" id="PF05456">
    <property type="entry name" value="eIF_4EBP"/>
    <property type="match status" value="1"/>
</dbReference>
<sequence>MSGKTKVRDIPSRRVLLTDPSQLPIDYSSTPGGTLFSTTPGGTRIIYERHELLQLRNSPLTRTPPKNLPKIAGVTSPSTTKGSPQPDSVNGQATIPEEKKCDEDPQFEMDI</sequence>
<organism evidence="5 6">
    <name type="scientific">Priapulus caudatus</name>
    <name type="common">Priapulid worm</name>
    <dbReference type="NCBI Taxonomy" id="37621"/>
    <lineage>
        <taxon>Eukaryota</taxon>
        <taxon>Metazoa</taxon>
        <taxon>Ecdysozoa</taxon>
        <taxon>Scalidophora</taxon>
        <taxon>Priapulida</taxon>
        <taxon>Priapulimorpha</taxon>
        <taxon>Priapulimorphida</taxon>
        <taxon>Priapulidae</taxon>
        <taxon>Priapulus</taxon>
    </lineage>
</organism>
<evidence type="ECO:0000256" key="3">
    <source>
        <dbReference type="ARBA" id="ARBA00023193"/>
    </source>
</evidence>
<evidence type="ECO:0000256" key="4">
    <source>
        <dbReference type="SAM" id="MobiDB-lite"/>
    </source>
</evidence>
<dbReference type="PANTHER" id="PTHR12669:SF12">
    <property type="entry name" value="EUKARYOTIC TRANSLATION INITIATION FACTOR 4E-BINDING PROTEIN"/>
    <property type="match status" value="1"/>
</dbReference>
<evidence type="ECO:0000313" key="6">
    <source>
        <dbReference type="RefSeq" id="XP_014678160.1"/>
    </source>
</evidence>